<keyword evidence="4 5" id="KW-0732">Signal</keyword>
<evidence type="ECO:0000313" key="7">
    <source>
        <dbReference type="EMBL" id="AIB15768.1"/>
    </source>
</evidence>
<proteinExistence type="inferred from homology"/>
<evidence type="ECO:0000256" key="3">
    <source>
        <dbReference type="ARBA" id="ARBA00022448"/>
    </source>
</evidence>
<dbReference type="EMBL" id="CP007796">
    <property type="protein sequence ID" value="AIB15768.1"/>
    <property type="molecule type" value="Genomic_DNA"/>
</dbReference>
<reference evidence="7 8" key="1">
    <citation type="journal article" date="2014" name="Genome Announc.">
        <title>Complete Genome Sequence of the Model Rhizosphere Strain Azospirillum brasilense Az39, Successfully Applied in Agriculture.</title>
        <authorList>
            <person name="Rivera D."/>
            <person name="Revale S."/>
            <person name="Molina R."/>
            <person name="Gualpa J."/>
            <person name="Puente M."/>
            <person name="Maroniche G."/>
            <person name="Paris G."/>
            <person name="Baker D."/>
            <person name="Clavijo B."/>
            <person name="McLay K."/>
            <person name="Spaepen S."/>
            <person name="Perticari A."/>
            <person name="Vazquez M."/>
            <person name="Wisniewski-Dye F."/>
            <person name="Watkins C."/>
            <person name="Martinez-Abarca F."/>
            <person name="Vanderleyden J."/>
            <person name="Cassan F."/>
        </authorList>
    </citation>
    <scope>NUCLEOTIDE SEQUENCE [LARGE SCALE GENOMIC DNA]</scope>
    <source>
        <strain evidence="7 8">Az39</strain>
        <plasmid evidence="7">AbAZ39_p3</plasmid>
    </source>
</reference>
<dbReference type="InterPro" id="IPR039424">
    <property type="entry name" value="SBP_5"/>
</dbReference>
<dbReference type="GO" id="GO:0030288">
    <property type="term" value="C:outer membrane-bounded periplasmic space"/>
    <property type="evidence" value="ECO:0007669"/>
    <property type="project" value="UniProtKB-ARBA"/>
</dbReference>
<dbReference type="RefSeq" id="WP_040137517.1">
    <property type="nucleotide sequence ID" value="NZ_CP007796.1"/>
</dbReference>
<dbReference type="InterPro" id="IPR000914">
    <property type="entry name" value="SBP_5_dom"/>
</dbReference>
<comment type="subcellular location">
    <subcellularLocation>
        <location evidence="1">Periplasm</location>
    </subcellularLocation>
</comment>
<dbReference type="GO" id="GO:1904680">
    <property type="term" value="F:peptide transmembrane transporter activity"/>
    <property type="evidence" value="ECO:0007669"/>
    <property type="project" value="TreeGrafter"/>
</dbReference>
<comment type="similarity">
    <text evidence="2">Belongs to the bacterial solute-binding protein 5 family.</text>
</comment>
<dbReference type="GO" id="GO:0015833">
    <property type="term" value="P:peptide transport"/>
    <property type="evidence" value="ECO:0007669"/>
    <property type="project" value="TreeGrafter"/>
</dbReference>
<dbReference type="Pfam" id="PF00496">
    <property type="entry name" value="SBP_bac_5"/>
    <property type="match status" value="1"/>
</dbReference>
<dbReference type="SUPFAM" id="SSF53850">
    <property type="entry name" value="Periplasmic binding protein-like II"/>
    <property type="match status" value="1"/>
</dbReference>
<gene>
    <name evidence="7" type="ORF">ABAZ39_28300</name>
</gene>
<dbReference type="InterPro" id="IPR030678">
    <property type="entry name" value="Peptide/Ni-bd"/>
</dbReference>
<organism evidence="7 8">
    <name type="scientific">Azospirillum argentinense</name>
    <dbReference type="NCBI Taxonomy" id="2970906"/>
    <lineage>
        <taxon>Bacteria</taxon>
        <taxon>Pseudomonadati</taxon>
        <taxon>Pseudomonadota</taxon>
        <taxon>Alphaproteobacteria</taxon>
        <taxon>Rhodospirillales</taxon>
        <taxon>Azospirillaceae</taxon>
        <taxon>Azospirillum</taxon>
    </lineage>
</organism>
<dbReference type="GO" id="GO:0043190">
    <property type="term" value="C:ATP-binding cassette (ABC) transporter complex"/>
    <property type="evidence" value="ECO:0007669"/>
    <property type="project" value="InterPro"/>
</dbReference>
<dbReference type="PANTHER" id="PTHR30290">
    <property type="entry name" value="PERIPLASMIC BINDING COMPONENT OF ABC TRANSPORTER"/>
    <property type="match status" value="1"/>
</dbReference>
<geneLocation type="plasmid" evidence="7 8">
    <name>AbAZ39_p3</name>
</geneLocation>
<evidence type="ECO:0000256" key="5">
    <source>
        <dbReference type="SAM" id="SignalP"/>
    </source>
</evidence>
<accession>A0A060DXE5</accession>
<evidence type="ECO:0000256" key="4">
    <source>
        <dbReference type="ARBA" id="ARBA00022729"/>
    </source>
</evidence>
<feature type="signal peptide" evidence="5">
    <location>
        <begin position="1"/>
        <end position="20"/>
    </location>
</feature>
<dbReference type="AlphaFoldDB" id="A0A060DXE5"/>
<feature type="chain" id="PRO_5001587113" evidence="5">
    <location>
        <begin position="21"/>
        <end position="509"/>
    </location>
</feature>
<dbReference type="KEGG" id="abq:ABAZ39_28300"/>
<dbReference type="Proteomes" id="UP000027186">
    <property type="component" value="Plasmid AbAZ39_p3"/>
</dbReference>
<evidence type="ECO:0000256" key="2">
    <source>
        <dbReference type="ARBA" id="ARBA00005695"/>
    </source>
</evidence>
<evidence type="ECO:0000313" key="8">
    <source>
        <dbReference type="Proteomes" id="UP000027186"/>
    </source>
</evidence>
<dbReference type="Gene3D" id="3.10.105.10">
    <property type="entry name" value="Dipeptide-binding Protein, Domain 3"/>
    <property type="match status" value="1"/>
</dbReference>
<dbReference type="CDD" id="cd08515">
    <property type="entry name" value="PBP2_NikA_DppA_OppA_like_10"/>
    <property type="match status" value="1"/>
</dbReference>
<feature type="domain" description="Solute-binding protein family 5" evidence="6">
    <location>
        <begin position="76"/>
        <end position="433"/>
    </location>
</feature>
<protein>
    <submittedName>
        <fullName evidence="7">ABC transporter substrate-binding protein</fullName>
    </submittedName>
</protein>
<keyword evidence="3" id="KW-0813">Transport</keyword>
<dbReference type="PANTHER" id="PTHR30290:SF9">
    <property type="entry name" value="OLIGOPEPTIDE-BINDING PROTEIN APPA"/>
    <property type="match status" value="1"/>
</dbReference>
<dbReference type="Gene3D" id="3.90.76.10">
    <property type="entry name" value="Dipeptide-binding Protein, Domain 1"/>
    <property type="match status" value="1"/>
</dbReference>
<keyword evidence="7" id="KW-0614">Plasmid</keyword>
<dbReference type="Gene3D" id="3.40.190.10">
    <property type="entry name" value="Periplasmic binding protein-like II"/>
    <property type="match status" value="1"/>
</dbReference>
<name>A0A060DXE5_9PROT</name>
<evidence type="ECO:0000259" key="6">
    <source>
        <dbReference type="Pfam" id="PF00496"/>
    </source>
</evidence>
<evidence type="ECO:0000256" key="1">
    <source>
        <dbReference type="ARBA" id="ARBA00004418"/>
    </source>
</evidence>
<sequence length="509" mass="56776">MSHALRAAAAAATAILLSFAAPAPASAGKADDTLNIAWAGELPTLDRYFNVLREGELVARMVFDSLLTVDPQTFDYKPLLASSYRFVDNRTIEFELRRDVRFHDGEPFDADDVVYTLNLMADPATRVLSRQNVDWIEKVEKIDTHMVRLTMKAPTPLALEYLSGPLLIYPRDYYSKVGSQGMGLRPVGTGPYKVTAFDPGKRIVFEANRAYFDGSPKGRPTIGRIVQRTIPDQNTQIAELLSGGVDWIWNVPNDQAAKLASMPNVVVQNAQTMRFGYLAFDASNRTGHSSPVNDVRVRQAIAHSIDRKTIVKRLVRGASEVIDAVCFPTQFGCVQDVATYDYDPAKAKALLAEAGYPNGLDIEFHAYRDRPVAEAMIGYMKAVGINAKLTYLQYEALRDKVYNGETDFTFMSWGSYSINDAAASVSQFFKGSKDDYARDPQVIGWLEGADSAIDPATRKDLYGKALRRIAEQAYWQPLFTYNVNYVHSKDIAFTPTADEIPRFYAVTWK</sequence>
<dbReference type="PIRSF" id="PIRSF002741">
    <property type="entry name" value="MppA"/>
    <property type="match status" value="1"/>
</dbReference>